<dbReference type="InParanoid" id="A0A2P5FIG8"/>
<name>A0A2P5FIG8_TREOI</name>
<gene>
    <name evidence="2" type="ORF">TorRG33x02_064990</name>
</gene>
<reference evidence="3" key="1">
    <citation type="submission" date="2016-06" db="EMBL/GenBank/DDBJ databases">
        <title>Parallel loss of symbiosis genes in relatives of nitrogen-fixing non-legume Parasponia.</title>
        <authorList>
            <person name="Van Velzen R."/>
            <person name="Holmer R."/>
            <person name="Bu F."/>
            <person name="Rutten L."/>
            <person name="Van Zeijl A."/>
            <person name="Liu W."/>
            <person name="Santuari L."/>
            <person name="Cao Q."/>
            <person name="Sharma T."/>
            <person name="Shen D."/>
            <person name="Roswanjaya Y."/>
            <person name="Wardhani T."/>
            <person name="Kalhor M.S."/>
            <person name="Jansen J."/>
            <person name="Van den Hoogen J."/>
            <person name="Gungor B."/>
            <person name="Hartog M."/>
            <person name="Hontelez J."/>
            <person name="Verver J."/>
            <person name="Yang W.-C."/>
            <person name="Schijlen E."/>
            <person name="Repin R."/>
            <person name="Schilthuizen M."/>
            <person name="Schranz E."/>
            <person name="Heidstra R."/>
            <person name="Miyata K."/>
            <person name="Fedorova E."/>
            <person name="Kohlen W."/>
            <person name="Bisseling T."/>
            <person name="Smit S."/>
            <person name="Geurts R."/>
        </authorList>
    </citation>
    <scope>NUCLEOTIDE SEQUENCE [LARGE SCALE GENOMIC DNA]</scope>
    <source>
        <strain evidence="3">cv. RG33-2</strain>
    </source>
</reference>
<dbReference type="OrthoDB" id="10369632at2759"/>
<feature type="compositionally biased region" description="Basic and acidic residues" evidence="1">
    <location>
        <begin position="100"/>
        <end position="116"/>
    </location>
</feature>
<accession>A0A2P5FIG8</accession>
<dbReference type="EMBL" id="JXTC01000030">
    <property type="protein sequence ID" value="PON97589.1"/>
    <property type="molecule type" value="Genomic_DNA"/>
</dbReference>
<keyword evidence="3" id="KW-1185">Reference proteome</keyword>
<feature type="region of interest" description="Disordered" evidence="1">
    <location>
        <begin position="73"/>
        <end position="123"/>
    </location>
</feature>
<dbReference type="AlphaFoldDB" id="A0A2P5FIG8"/>
<comment type="caution">
    <text evidence="2">The sequence shown here is derived from an EMBL/GenBank/DDBJ whole genome shotgun (WGS) entry which is preliminary data.</text>
</comment>
<evidence type="ECO:0000256" key="1">
    <source>
        <dbReference type="SAM" id="MobiDB-lite"/>
    </source>
</evidence>
<evidence type="ECO:0000313" key="2">
    <source>
        <dbReference type="EMBL" id="PON97589.1"/>
    </source>
</evidence>
<organism evidence="2 3">
    <name type="scientific">Trema orientale</name>
    <name type="common">Charcoal tree</name>
    <name type="synonym">Celtis orientalis</name>
    <dbReference type="NCBI Taxonomy" id="63057"/>
    <lineage>
        <taxon>Eukaryota</taxon>
        <taxon>Viridiplantae</taxon>
        <taxon>Streptophyta</taxon>
        <taxon>Embryophyta</taxon>
        <taxon>Tracheophyta</taxon>
        <taxon>Spermatophyta</taxon>
        <taxon>Magnoliopsida</taxon>
        <taxon>eudicotyledons</taxon>
        <taxon>Gunneridae</taxon>
        <taxon>Pentapetalae</taxon>
        <taxon>rosids</taxon>
        <taxon>fabids</taxon>
        <taxon>Rosales</taxon>
        <taxon>Cannabaceae</taxon>
        <taxon>Trema</taxon>
    </lineage>
</organism>
<proteinExistence type="predicted"/>
<feature type="compositionally biased region" description="Basic and acidic residues" evidence="1">
    <location>
        <begin position="1"/>
        <end position="18"/>
    </location>
</feature>
<dbReference type="Proteomes" id="UP000237000">
    <property type="component" value="Unassembled WGS sequence"/>
</dbReference>
<evidence type="ECO:0000313" key="3">
    <source>
        <dbReference type="Proteomes" id="UP000237000"/>
    </source>
</evidence>
<feature type="region of interest" description="Disordered" evidence="1">
    <location>
        <begin position="1"/>
        <end position="20"/>
    </location>
</feature>
<protein>
    <submittedName>
        <fullName evidence="2">Uncharacterized protein</fullName>
    </submittedName>
</protein>
<sequence>MTKNRSKESRMTNLHGEEDQVLPLELDEDRDEIGLEQARDMGAYEAVESEGVGSEALELLRHHQTLLAHLLLPPPYGQARPRRRRTTRKIAPPSRMRMKMVRESCSEEETPGRRNDGGGGGAR</sequence>